<proteinExistence type="predicted"/>
<evidence type="ECO:0000313" key="1">
    <source>
        <dbReference type="EMBL" id="KAI8425866.1"/>
    </source>
</evidence>
<evidence type="ECO:0000313" key="2">
    <source>
        <dbReference type="Proteomes" id="UP001064048"/>
    </source>
</evidence>
<dbReference type="EMBL" id="CM046108">
    <property type="protein sequence ID" value="KAI8425866.1"/>
    <property type="molecule type" value="Genomic_DNA"/>
</dbReference>
<reference evidence="1 2" key="1">
    <citation type="journal article" date="2022" name="Genome Biol. Evol.">
        <title>The Spruce Budworm Genome: Reconstructing the Evolutionary History of Antifreeze Proteins.</title>
        <authorList>
            <person name="Beliveau C."/>
            <person name="Gagne P."/>
            <person name="Picq S."/>
            <person name="Vernygora O."/>
            <person name="Keeling C.I."/>
            <person name="Pinkney K."/>
            <person name="Doucet D."/>
            <person name="Wen F."/>
            <person name="Johnston J.S."/>
            <person name="Maaroufi H."/>
            <person name="Boyle B."/>
            <person name="Laroche J."/>
            <person name="Dewar K."/>
            <person name="Juretic N."/>
            <person name="Blackburn G."/>
            <person name="Nisole A."/>
            <person name="Brunet B."/>
            <person name="Brandao M."/>
            <person name="Lumley L."/>
            <person name="Duan J."/>
            <person name="Quan G."/>
            <person name="Lucarotti C.J."/>
            <person name="Roe A.D."/>
            <person name="Sperling F.A.H."/>
            <person name="Levesque R.C."/>
            <person name="Cusson M."/>
        </authorList>
    </citation>
    <scope>NUCLEOTIDE SEQUENCE [LARGE SCALE GENOMIC DNA]</scope>
    <source>
        <strain evidence="1">Glfc:IPQL:Cfum</strain>
    </source>
</reference>
<name>A0ACC0JPD2_CHOFU</name>
<dbReference type="Proteomes" id="UP001064048">
    <property type="component" value="Chromosome 8"/>
</dbReference>
<organism evidence="1 2">
    <name type="scientific">Choristoneura fumiferana</name>
    <name type="common">Spruce budworm moth</name>
    <name type="synonym">Archips fumiferana</name>
    <dbReference type="NCBI Taxonomy" id="7141"/>
    <lineage>
        <taxon>Eukaryota</taxon>
        <taxon>Metazoa</taxon>
        <taxon>Ecdysozoa</taxon>
        <taxon>Arthropoda</taxon>
        <taxon>Hexapoda</taxon>
        <taxon>Insecta</taxon>
        <taxon>Pterygota</taxon>
        <taxon>Neoptera</taxon>
        <taxon>Endopterygota</taxon>
        <taxon>Lepidoptera</taxon>
        <taxon>Glossata</taxon>
        <taxon>Ditrysia</taxon>
        <taxon>Tortricoidea</taxon>
        <taxon>Tortricidae</taxon>
        <taxon>Tortricinae</taxon>
        <taxon>Choristoneura</taxon>
    </lineage>
</organism>
<sequence>MPVPSTGSVKAGPEPSAPMGGSGRDEHDGGSGAGSGAGWGAAGGGRAPRCGCCWRAREQPVPRAEEPCVYKYPKKKHFNALLSDMMNELTKVLSRENMEEVVRFAHEHRLFLLADEVYQENLVDKPFVSFKKVGLHRTGLHTLLEKPTLLRRMQKPRYRSRHQLTVIRFQVIHSMGPPYDTLELASFMTASKGWAAECGARAALVDIPRLAPQARAAFEDARARAHCPSLLGQCALDCIVKPPAPGEPSYSQFSLERDVIQRALRERAAAAHRALNDIPTFSCNPIEAAMFAFPRFTIPARAHAAARARGVEPDEFYCMQLLEETGLCVVAGAGFGQAPLTLHLRCTVLHAPDQLRYMLRQLKTFHLRFLEEYRDEEAT</sequence>
<keyword evidence="2" id="KW-1185">Reference proteome</keyword>
<protein>
    <submittedName>
        <fullName evidence="1">Uncharacterized protein</fullName>
    </submittedName>
</protein>
<comment type="caution">
    <text evidence="1">The sequence shown here is derived from an EMBL/GenBank/DDBJ whole genome shotgun (WGS) entry which is preliminary data.</text>
</comment>
<gene>
    <name evidence="1" type="ORF">MSG28_004886</name>
</gene>
<accession>A0ACC0JPD2</accession>